<dbReference type="InterPro" id="IPR003594">
    <property type="entry name" value="HATPase_dom"/>
</dbReference>
<dbReference type="PANTHER" id="PTHR35526">
    <property type="entry name" value="ANTI-SIGMA-F FACTOR RSBW-RELATED"/>
    <property type="match status" value="1"/>
</dbReference>
<dbReference type="EMBL" id="WEGJ01000043">
    <property type="protein sequence ID" value="MQY16029.1"/>
    <property type="molecule type" value="Genomic_DNA"/>
</dbReference>
<feature type="domain" description="Histidine kinase/HSP90-like ATPase" evidence="3">
    <location>
        <begin position="28"/>
        <end position="144"/>
    </location>
</feature>
<accession>A0A7K0CRE6</accession>
<reference evidence="4 5" key="1">
    <citation type="submission" date="2019-10" db="EMBL/GenBank/DDBJ databases">
        <title>Streptomyces smaragdinus sp. nov. and Streptomyces fabii sp. nov., isolated from the gut of fungus growing-termite Macrotermes natalensis.</title>
        <authorList>
            <person name="Schwitalla J."/>
            <person name="Benndorf R."/>
            <person name="Martin K."/>
            <person name="De Beer W."/>
            <person name="Kaster A.-K."/>
            <person name="Vollmers J."/>
            <person name="Poulsen M."/>
            <person name="Beemelmanns C."/>
        </authorList>
    </citation>
    <scope>NUCLEOTIDE SEQUENCE [LARGE SCALE GENOMIC DNA]</scope>
    <source>
        <strain evidence="4 5">RB5</strain>
    </source>
</reference>
<organism evidence="4 5">
    <name type="scientific">Streptomyces smaragdinus</name>
    <dbReference type="NCBI Taxonomy" id="2585196"/>
    <lineage>
        <taxon>Bacteria</taxon>
        <taxon>Bacillati</taxon>
        <taxon>Actinomycetota</taxon>
        <taxon>Actinomycetes</taxon>
        <taxon>Kitasatosporales</taxon>
        <taxon>Streptomycetaceae</taxon>
        <taxon>Streptomyces</taxon>
    </lineage>
</organism>
<feature type="region of interest" description="Disordered" evidence="2">
    <location>
        <begin position="1"/>
        <end position="22"/>
    </location>
</feature>
<evidence type="ECO:0000313" key="4">
    <source>
        <dbReference type="EMBL" id="MQY16029.1"/>
    </source>
</evidence>
<dbReference type="Gene3D" id="3.30.565.10">
    <property type="entry name" value="Histidine kinase-like ATPase, C-terminal domain"/>
    <property type="match status" value="1"/>
</dbReference>
<keyword evidence="1" id="KW-0808">Transferase</keyword>
<proteinExistence type="predicted"/>
<keyword evidence="1" id="KW-0418">Kinase</keyword>
<evidence type="ECO:0000256" key="2">
    <source>
        <dbReference type="SAM" id="MobiDB-lite"/>
    </source>
</evidence>
<dbReference type="GO" id="GO:0004674">
    <property type="term" value="F:protein serine/threonine kinase activity"/>
    <property type="evidence" value="ECO:0007669"/>
    <property type="project" value="UniProtKB-KW"/>
</dbReference>
<evidence type="ECO:0000313" key="5">
    <source>
        <dbReference type="Proteomes" id="UP000466345"/>
    </source>
</evidence>
<evidence type="ECO:0000259" key="3">
    <source>
        <dbReference type="Pfam" id="PF13581"/>
    </source>
</evidence>
<dbReference type="Proteomes" id="UP000466345">
    <property type="component" value="Unassembled WGS sequence"/>
</dbReference>
<protein>
    <recommendedName>
        <fullName evidence="3">Histidine kinase/HSP90-like ATPase domain-containing protein</fullName>
    </recommendedName>
</protein>
<evidence type="ECO:0000256" key="1">
    <source>
        <dbReference type="ARBA" id="ARBA00022527"/>
    </source>
</evidence>
<sequence>MLTAMDLTHHTPAPPRPVPPTRDFEMCFTSTPRGARLARLLAAQRLDSWGIPYDTPASTSATAVVAELASNAITHALVPGRDFRLRLLLLPNTIRIELTDTHPEWLPPTPSPAPLSESGRGLTLVAYHATRWGVTPCVPTGKMVWADCALPG</sequence>
<dbReference type="PANTHER" id="PTHR35526:SF3">
    <property type="entry name" value="ANTI-SIGMA-F FACTOR RSBW"/>
    <property type="match status" value="1"/>
</dbReference>
<dbReference type="CDD" id="cd16936">
    <property type="entry name" value="HATPase_RsbW-like"/>
    <property type="match status" value="1"/>
</dbReference>
<comment type="caution">
    <text evidence="4">The sequence shown here is derived from an EMBL/GenBank/DDBJ whole genome shotgun (WGS) entry which is preliminary data.</text>
</comment>
<dbReference type="Pfam" id="PF13581">
    <property type="entry name" value="HATPase_c_2"/>
    <property type="match status" value="1"/>
</dbReference>
<dbReference type="InterPro" id="IPR050267">
    <property type="entry name" value="Anti-sigma-factor_SerPK"/>
</dbReference>
<dbReference type="InterPro" id="IPR036890">
    <property type="entry name" value="HATPase_C_sf"/>
</dbReference>
<dbReference type="SUPFAM" id="SSF55874">
    <property type="entry name" value="ATPase domain of HSP90 chaperone/DNA topoisomerase II/histidine kinase"/>
    <property type="match status" value="1"/>
</dbReference>
<keyword evidence="1" id="KW-0723">Serine/threonine-protein kinase</keyword>
<dbReference type="AlphaFoldDB" id="A0A7K0CRE6"/>
<gene>
    <name evidence="4" type="ORF">SRB5_62210</name>
</gene>
<keyword evidence="5" id="KW-1185">Reference proteome</keyword>
<name>A0A7K0CRE6_9ACTN</name>